<reference evidence="2 3" key="1">
    <citation type="submission" date="2020-05" db="EMBL/GenBank/DDBJ databases">
        <title>Streptobacillus felis strain LHL191014123.</title>
        <authorList>
            <person name="Fawzy A."/>
            <person name="Rau J."/>
            <person name="Risse K."/>
            <person name="Schauerte N."/>
            <person name="Geiger C."/>
            <person name="Blom J."/>
            <person name="Imirzalioglu C."/>
            <person name="Falgenhauer J."/>
            <person name="Bach A."/>
            <person name="Herden C."/>
            <person name="Eisenberg T."/>
        </authorList>
    </citation>
    <scope>NUCLEOTIDE SEQUENCE [LARGE SCALE GENOMIC DNA]</scope>
    <source>
        <strain evidence="2 3">LHL191014123</strain>
    </source>
</reference>
<protein>
    <submittedName>
        <fullName evidence="2">Fic family protein</fullName>
    </submittedName>
</protein>
<name>A0A7Z0PGQ8_9FUSO</name>
<dbReference type="InterPro" id="IPR036597">
    <property type="entry name" value="Fido-like_dom_sf"/>
</dbReference>
<dbReference type="OrthoDB" id="9807853at2"/>
<dbReference type="Gene3D" id="1.10.3290.10">
    <property type="entry name" value="Fido-like domain"/>
    <property type="match status" value="1"/>
</dbReference>
<dbReference type="RefSeq" id="WP_067320512.1">
    <property type="nucleotide sequence ID" value="NZ_CBCRWS010000002.1"/>
</dbReference>
<dbReference type="AlphaFoldDB" id="A0A7Z0PGQ8"/>
<sequence length="224" mass="26119">MKNKILKDKYSMTLEENIFVVKRNLVDYLWKSANLEGIAVTFPQTEIIYEGMSVSGLRIKDINSITNLKHAWQFILDNIDIPLDFKFISQVNKIVGEYNVVPYAGDIRKSDVTMGGTSWKPEIPIKEVIEHNLIEFEKIENVTDRALTIMLYLMRTQIFYDGNKRTSMLIANLILIQNGRGVISIPIEHQEIFRELLIKFYETNNMDEIKKFLYQNCIDGINFK</sequence>
<keyword evidence="3" id="KW-1185">Reference proteome</keyword>
<dbReference type="InterPro" id="IPR003812">
    <property type="entry name" value="Fido"/>
</dbReference>
<organism evidence="2 3">
    <name type="scientific">Streptobacillus felis</name>
    <dbReference type="NCBI Taxonomy" id="1384509"/>
    <lineage>
        <taxon>Bacteria</taxon>
        <taxon>Fusobacteriati</taxon>
        <taxon>Fusobacteriota</taxon>
        <taxon>Fusobacteriia</taxon>
        <taxon>Fusobacteriales</taxon>
        <taxon>Leptotrichiaceae</taxon>
        <taxon>Streptobacillus</taxon>
    </lineage>
</organism>
<dbReference type="PROSITE" id="PS51459">
    <property type="entry name" value="FIDO"/>
    <property type="match status" value="1"/>
</dbReference>
<dbReference type="Pfam" id="PF02661">
    <property type="entry name" value="Fic"/>
    <property type="match status" value="1"/>
</dbReference>
<evidence type="ECO:0000313" key="2">
    <source>
        <dbReference type="EMBL" id="NYV27745.1"/>
    </source>
</evidence>
<dbReference type="Proteomes" id="UP000526184">
    <property type="component" value="Unassembled WGS sequence"/>
</dbReference>
<proteinExistence type="predicted"/>
<accession>A0A7Z0PGQ8</accession>
<feature type="domain" description="Fido" evidence="1">
    <location>
        <begin position="83"/>
        <end position="215"/>
    </location>
</feature>
<gene>
    <name evidence="2" type="ORF">HP397_02740</name>
</gene>
<evidence type="ECO:0000313" key="3">
    <source>
        <dbReference type="Proteomes" id="UP000526184"/>
    </source>
</evidence>
<dbReference type="SUPFAM" id="SSF140931">
    <property type="entry name" value="Fic-like"/>
    <property type="match status" value="1"/>
</dbReference>
<dbReference type="EMBL" id="JABMKT010000010">
    <property type="protein sequence ID" value="NYV27745.1"/>
    <property type="molecule type" value="Genomic_DNA"/>
</dbReference>
<evidence type="ECO:0000259" key="1">
    <source>
        <dbReference type="PROSITE" id="PS51459"/>
    </source>
</evidence>
<comment type="caution">
    <text evidence="2">The sequence shown here is derived from an EMBL/GenBank/DDBJ whole genome shotgun (WGS) entry which is preliminary data.</text>
</comment>